<evidence type="ECO:0000313" key="1">
    <source>
        <dbReference type="EMBL" id="CAG7645866.1"/>
    </source>
</evidence>
<dbReference type="EMBL" id="CAJVAX010000018">
    <property type="protein sequence ID" value="CAG7645866.1"/>
    <property type="molecule type" value="Genomic_DNA"/>
</dbReference>
<keyword evidence="2" id="KW-1185">Reference proteome</keyword>
<organism evidence="1 2">
    <name type="scientific">Actinacidiphila bryophytorum</name>
    <dbReference type="NCBI Taxonomy" id="1436133"/>
    <lineage>
        <taxon>Bacteria</taxon>
        <taxon>Bacillati</taxon>
        <taxon>Actinomycetota</taxon>
        <taxon>Actinomycetes</taxon>
        <taxon>Kitasatosporales</taxon>
        <taxon>Streptomycetaceae</taxon>
        <taxon>Actinacidiphila</taxon>
    </lineage>
</organism>
<accession>A0A9W4H2L7</accession>
<protein>
    <submittedName>
        <fullName evidence="1">Uncharacterized protein</fullName>
    </submittedName>
</protein>
<comment type="caution">
    <text evidence="1">The sequence shown here is derived from an EMBL/GenBank/DDBJ whole genome shotgun (WGS) entry which is preliminary data.</text>
</comment>
<reference evidence="1" key="1">
    <citation type="submission" date="2021-06" db="EMBL/GenBank/DDBJ databases">
        <authorList>
            <person name="Arsene-Ploetze F."/>
        </authorList>
    </citation>
    <scope>NUCLEOTIDE SEQUENCE</scope>
    <source>
        <strain evidence="1">SBRY1</strain>
    </source>
</reference>
<dbReference type="RefSeq" id="WP_205044898.1">
    <property type="nucleotide sequence ID" value="NZ_CAJVAX010000018.1"/>
</dbReference>
<proteinExistence type="predicted"/>
<sequence>MYAKDAELAEVLSGQLGDETITAAAYARVNTSLSPARMLTPLGNYLVARPAARSSAKKITEQTGVPLDAAVVFGAGSSALHVWTADPMLNRVGKHLGQVPYENIASIKVEGGKSWQPVTITMADGASMTLEGRGAIHAVAAELDKHKA</sequence>
<dbReference type="AlphaFoldDB" id="A0A9W4H2L7"/>
<dbReference type="Proteomes" id="UP001153328">
    <property type="component" value="Unassembled WGS sequence"/>
</dbReference>
<gene>
    <name evidence="1" type="ORF">SBRY_40262</name>
</gene>
<name>A0A9W4H2L7_9ACTN</name>
<evidence type="ECO:0000313" key="2">
    <source>
        <dbReference type="Proteomes" id="UP001153328"/>
    </source>
</evidence>